<organism evidence="1 2">
    <name type="scientific">Phaeosphaeria nodorum (strain SN15 / ATCC MYA-4574 / FGSC 10173)</name>
    <name type="common">Glume blotch fungus</name>
    <name type="synonym">Parastagonospora nodorum</name>
    <dbReference type="NCBI Taxonomy" id="321614"/>
    <lineage>
        <taxon>Eukaryota</taxon>
        <taxon>Fungi</taxon>
        <taxon>Dikarya</taxon>
        <taxon>Ascomycota</taxon>
        <taxon>Pezizomycotina</taxon>
        <taxon>Dothideomycetes</taxon>
        <taxon>Pleosporomycetidae</taxon>
        <taxon>Pleosporales</taxon>
        <taxon>Pleosporineae</taxon>
        <taxon>Phaeosphaeriaceae</taxon>
        <taxon>Parastagonospora</taxon>
    </lineage>
</organism>
<accession>A0A7U2I925</accession>
<dbReference type="EMBL" id="CP069040">
    <property type="protein sequence ID" value="QRD05487.1"/>
    <property type="molecule type" value="Genomic_DNA"/>
</dbReference>
<gene>
    <name evidence="1" type="ORF">JI435_154320</name>
</gene>
<protein>
    <submittedName>
        <fullName evidence="1">Uncharacterized protein</fullName>
    </submittedName>
</protein>
<name>A0A7U2I925_PHANO</name>
<dbReference type="VEuPathDB" id="FungiDB:JI435_154320"/>
<proteinExistence type="predicted"/>
<dbReference type="SUPFAM" id="SSF56059">
    <property type="entry name" value="Glutathione synthetase ATP-binding domain-like"/>
    <property type="match status" value="1"/>
</dbReference>
<evidence type="ECO:0000313" key="1">
    <source>
        <dbReference type="EMBL" id="QRD05487.1"/>
    </source>
</evidence>
<keyword evidence="2" id="KW-1185">Reference proteome</keyword>
<dbReference type="OrthoDB" id="2117718at2759"/>
<dbReference type="Proteomes" id="UP000663193">
    <property type="component" value="Chromosome 18"/>
</dbReference>
<evidence type="ECO:0000313" key="2">
    <source>
        <dbReference type="Proteomes" id="UP000663193"/>
    </source>
</evidence>
<reference evidence="2" key="1">
    <citation type="journal article" date="2021" name="BMC Genomics">
        <title>Chromosome-level genome assembly and manually-curated proteome of model necrotroph Parastagonospora nodorum Sn15 reveals a genome-wide trove of candidate effector homologs, and redundancy of virulence-related functions within an accessory chromosome.</title>
        <authorList>
            <person name="Bertazzoni S."/>
            <person name="Jones D.A.B."/>
            <person name="Phan H.T."/>
            <person name="Tan K.-C."/>
            <person name="Hane J.K."/>
        </authorList>
    </citation>
    <scope>NUCLEOTIDE SEQUENCE [LARGE SCALE GENOMIC DNA]</scope>
    <source>
        <strain evidence="2">SN15 / ATCC MYA-4574 / FGSC 10173)</strain>
    </source>
</reference>
<dbReference type="AlphaFoldDB" id="A0A7U2I925"/>
<sequence length="507" mass="57102">MDLPEFVQVNLSTTSPDRARLNDNHDSISSIVDGSALQTVFRDSGPWPAGLAEATQPVPIFLPKSRMSELQQLCESIHLAVCDIIDRWWDDSDARFWERMPLDPRAEAVLRWISERKGPKGQFRKISGFWRPDVLISDNPSAFNKTSTKASDFGPFKVCEINCRYPLSGYIVASTLETFHSRHMSEHAIFQTTVGKVDSVIERKFSPYKVIWFLHGENIQHVDLINMSSYFRKQGLGEARFVRPEHLSVEHDPNSASGRKLVATTSASDLFHQDETHTRMQIDLIVIEARQAQLINLPKDVLEELALRSVNDLRSIFLAHDKRMLAIILSELDNLVSKRRVLSHTQSECLSQGLAQTYIAKSRNMLQEIEKLRNGKESKDNWVLKPIASGKGKGIVFGTDIPTKEKFCDLLEANECTGAYVLQRVVDQPRFPMVSAIGESLVGDENNKSHLSTGPLRYLVGTFMMSDGQFLGTLWRASPEPICAFAQGAWLLNAVTERASVEPYSEV</sequence>